<dbReference type="InterPro" id="IPR024492">
    <property type="entry name" value="DUF2764"/>
</dbReference>
<dbReference type="EMBL" id="ASJR01000009">
    <property type="protein sequence ID" value="ERP31839.1"/>
    <property type="molecule type" value="Genomic_DNA"/>
</dbReference>
<dbReference type="AlphaFoldDB" id="U7D5R9"/>
<dbReference type="Pfam" id="PF10962">
    <property type="entry name" value="DUF2764"/>
    <property type="match status" value="1"/>
</dbReference>
<sequence>MKRNYYYLVAGLPDLLRGRSSKKLQAHTLRAEILQELDPADQRLVRYLCHRYDNDNCLALLAGRKQFDHRGFFSREVLEFRLETLEGLPSYLCEYLQNRKDEVRLFSTLTKEDELHALYYESLRSMNNSFVNAWAEFDLNMHNFFGARNADILGKEREKSVLPLNETAERILKSTASDFGMSAQHPWVEEVLSNYDTPIDLENSRDRIIWNTLDELTQGYTFTVEVVLAFIIKLHTVERWNNLNSERAEKRLKELLQETKSMVQLKK</sequence>
<dbReference type="STRING" id="1313304.CALK_1287"/>
<evidence type="ECO:0000313" key="2">
    <source>
        <dbReference type="Proteomes" id="UP000017148"/>
    </source>
</evidence>
<gene>
    <name evidence="1" type="ORF">CALK_1287</name>
</gene>
<dbReference type="eggNOG" id="COG1527">
    <property type="taxonomic scope" value="Bacteria"/>
</dbReference>
<protein>
    <submittedName>
        <fullName evidence="1">V-type ATPase, subunit C</fullName>
    </submittedName>
</protein>
<reference evidence="1 2" key="1">
    <citation type="journal article" date="2013" name="Environ. Microbiol.">
        <title>Genome analysis of Chitinivibrio alkaliphilus gen. nov., sp. nov., a novel extremely haloalkaliphilic anaerobic chitinolytic bacterium from the candidate phylum Termite Group 3.</title>
        <authorList>
            <person name="Sorokin D.Y."/>
            <person name="Gumerov V.M."/>
            <person name="Rakitin A.L."/>
            <person name="Beletsky A.V."/>
            <person name="Damste J.S."/>
            <person name="Muyzer G."/>
            <person name="Mardanov A.V."/>
            <person name="Ravin N.V."/>
        </authorList>
    </citation>
    <scope>NUCLEOTIDE SEQUENCE [LARGE SCALE GENOMIC DNA]</scope>
    <source>
        <strain evidence="1 2">ACht1</strain>
    </source>
</reference>
<dbReference type="Proteomes" id="UP000017148">
    <property type="component" value="Unassembled WGS sequence"/>
</dbReference>
<organism evidence="1 2">
    <name type="scientific">Chitinivibrio alkaliphilus ACht1</name>
    <dbReference type="NCBI Taxonomy" id="1313304"/>
    <lineage>
        <taxon>Bacteria</taxon>
        <taxon>Pseudomonadati</taxon>
        <taxon>Fibrobacterota</taxon>
        <taxon>Chitinivibrionia</taxon>
        <taxon>Chitinivibrionales</taxon>
        <taxon>Chitinivibrionaceae</taxon>
        <taxon>Chitinivibrio</taxon>
    </lineage>
</organism>
<comment type="caution">
    <text evidence="1">The sequence shown here is derived from an EMBL/GenBank/DDBJ whole genome shotgun (WGS) entry which is preliminary data.</text>
</comment>
<proteinExistence type="predicted"/>
<dbReference type="RefSeq" id="WP_022636758.1">
    <property type="nucleotide sequence ID" value="NZ_ASJR01000009.1"/>
</dbReference>
<keyword evidence="2" id="KW-1185">Reference proteome</keyword>
<name>U7D5R9_9BACT</name>
<evidence type="ECO:0000313" key="1">
    <source>
        <dbReference type="EMBL" id="ERP31839.1"/>
    </source>
</evidence>
<dbReference type="OrthoDB" id="9813754at2"/>
<accession>U7D5R9</accession>